<protein>
    <recommendedName>
        <fullName evidence="1">ACT domain-containing protein</fullName>
    </recommendedName>
</protein>
<name>A0A117J4C9_TRASO</name>
<dbReference type="PANTHER" id="PTHR40099">
    <property type="entry name" value="ACETOLACTATE SYNTHASE, SMALL SUBUNIT"/>
    <property type="match status" value="1"/>
</dbReference>
<proteinExistence type="predicted"/>
<organism evidence="2 3">
    <name type="scientific">Tractidigestivibacter scatoligenes</name>
    <name type="common">Olsenella scatoligenes</name>
    <dbReference type="NCBI Taxonomy" id="1299998"/>
    <lineage>
        <taxon>Bacteria</taxon>
        <taxon>Bacillati</taxon>
        <taxon>Actinomycetota</taxon>
        <taxon>Coriobacteriia</taxon>
        <taxon>Coriobacteriales</taxon>
        <taxon>Atopobiaceae</taxon>
        <taxon>Tractidigestivibacter</taxon>
    </lineage>
</organism>
<dbReference type="InterPro" id="IPR045865">
    <property type="entry name" value="ACT-like_dom_sf"/>
</dbReference>
<evidence type="ECO:0000313" key="2">
    <source>
        <dbReference type="EMBL" id="KUH58644.1"/>
    </source>
</evidence>
<dbReference type="InterPro" id="IPR002912">
    <property type="entry name" value="ACT_dom"/>
</dbReference>
<dbReference type="InterPro" id="IPR045739">
    <property type="entry name" value="ACT_dom_pair"/>
</dbReference>
<reference evidence="2 3" key="1">
    <citation type="submission" date="2015-12" db="EMBL/GenBank/DDBJ databases">
        <title>Draft Genome Sequence of Olsenella scatoligenes SK9K4T; a Producer of 3-Methylindole- (skatole) and 4-Methylphenol- (p-cresol) Isolated from Pig Feces.</title>
        <authorList>
            <person name="Li X."/>
            <person name="Borg B."/>
            <person name="Canibe N."/>
        </authorList>
    </citation>
    <scope>NUCLEOTIDE SEQUENCE [LARGE SCALE GENOMIC DNA]</scope>
    <source>
        <strain evidence="2 3">SK9K4</strain>
    </source>
</reference>
<dbReference type="Pfam" id="PF19571">
    <property type="entry name" value="ACT_8"/>
    <property type="match status" value="1"/>
</dbReference>
<dbReference type="EMBL" id="LOJF01000009">
    <property type="protein sequence ID" value="KUH58644.1"/>
    <property type="molecule type" value="Genomic_DNA"/>
</dbReference>
<dbReference type="RefSeq" id="WP_059054793.1">
    <property type="nucleotide sequence ID" value="NZ_LOJF01000009.1"/>
</dbReference>
<evidence type="ECO:0000313" key="3">
    <source>
        <dbReference type="Proteomes" id="UP000054078"/>
    </source>
</evidence>
<dbReference type="OrthoDB" id="9790662at2"/>
<dbReference type="Proteomes" id="UP000054078">
    <property type="component" value="Unassembled WGS sequence"/>
</dbReference>
<keyword evidence="3" id="KW-1185">Reference proteome</keyword>
<dbReference type="STRING" id="1299998.AUL39_06640"/>
<dbReference type="AlphaFoldDB" id="A0A117J4C9"/>
<dbReference type="PROSITE" id="PS51671">
    <property type="entry name" value="ACT"/>
    <property type="match status" value="1"/>
</dbReference>
<dbReference type="Gene3D" id="3.30.2130.10">
    <property type="entry name" value="VC0802-like"/>
    <property type="match status" value="1"/>
</dbReference>
<feature type="domain" description="ACT" evidence="1">
    <location>
        <begin position="8"/>
        <end position="82"/>
    </location>
</feature>
<comment type="caution">
    <text evidence="2">The sequence shown here is derived from an EMBL/GenBank/DDBJ whole genome shotgun (WGS) entry which is preliminary data.</text>
</comment>
<sequence length="147" mass="15656">MESAMIDQLTVCLPNEPGKLAQMSRAMGANNIQIHALMVADTTDFGIIRIVCDRPQDALSLLLGLGYDATLTQVVGIEVSDVPGGLGVLLDHLASADLNVEYAYTCPMGGRTVDIVKVTGEPLAIKLRESGLMMVSAEELCTPRQIV</sequence>
<accession>A0A117J4C9</accession>
<gene>
    <name evidence="2" type="ORF">AUL39_06640</name>
</gene>
<evidence type="ECO:0000259" key="1">
    <source>
        <dbReference type="PROSITE" id="PS51671"/>
    </source>
</evidence>
<dbReference type="SUPFAM" id="SSF55021">
    <property type="entry name" value="ACT-like"/>
    <property type="match status" value="2"/>
</dbReference>
<dbReference type="PANTHER" id="PTHR40099:SF1">
    <property type="entry name" value="ACETOLACTATE SYNTHASE, SMALL SUBUNIT"/>
    <property type="match status" value="1"/>
</dbReference>